<accession>A0A251XPK6</accession>
<dbReference type="InterPro" id="IPR009784">
    <property type="entry name" value="DUF1349"/>
</dbReference>
<dbReference type="Proteomes" id="UP000195106">
    <property type="component" value="Unassembled WGS sequence"/>
</dbReference>
<dbReference type="SUPFAM" id="SSF49899">
    <property type="entry name" value="Concanavalin A-like lectins/glucanases"/>
    <property type="match status" value="1"/>
</dbReference>
<evidence type="ECO:0000313" key="2">
    <source>
        <dbReference type="Proteomes" id="UP000195106"/>
    </source>
</evidence>
<evidence type="ECO:0008006" key="3">
    <source>
        <dbReference type="Google" id="ProtNLM"/>
    </source>
</evidence>
<organism evidence="1 2">
    <name type="scientific">Clavibacter michiganensis</name>
    <dbReference type="NCBI Taxonomy" id="28447"/>
    <lineage>
        <taxon>Bacteria</taxon>
        <taxon>Bacillati</taxon>
        <taxon>Actinomycetota</taxon>
        <taxon>Actinomycetes</taxon>
        <taxon>Micrococcales</taxon>
        <taxon>Microbacteriaceae</taxon>
        <taxon>Clavibacter</taxon>
    </lineage>
</organism>
<comment type="caution">
    <text evidence="1">The sequence shown here is derived from an EMBL/GenBank/DDBJ whole genome shotgun (WGS) entry which is preliminary data.</text>
</comment>
<proteinExistence type="predicted"/>
<dbReference type="PANTHER" id="PTHR35332">
    <property type="entry name" value="REGULATION OF ENOLASE PROTEIN 1"/>
    <property type="match status" value="1"/>
</dbReference>
<protein>
    <recommendedName>
        <fullName evidence="3">DUF1349 domain-containing protein</fullName>
    </recommendedName>
</protein>
<dbReference type="InterPro" id="IPR013320">
    <property type="entry name" value="ConA-like_dom_sf"/>
</dbReference>
<dbReference type="Pfam" id="PF07081">
    <property type="entry name" value="DUF1349"/>
    <property type="match status" value="1"/>
</dbReference>
<dbReference type="AlphaFoldDB" id="A0A251XPK6"/>
<dbReference type="Gene3D" id="2.60.120.200">
    <property type="match status" value="1"/>
</dbReference>
<dbReference type="PANTHER" id="PTHR35332:SF2">
    <property type="entry name" value="REGULATION OF ENOLASE PROTEIN 1"/>
    <property type="match status" value="1"/>
</dbReference>
<evidence type="ECO:0000313" key="1">
    <source>
        <dbReference type="EMBL" id="OUE07400.1"/>
    </source>
</evidence>
<gene>
    <name evidence="1" type="ORF">CMsap09_00530</name>
</gene>
<dbReference type="EMBL" id="MDHJ01000001">
    <property type="protein sequence ID" value="OUE07400.1"/>
    <property type="molecule type" value="Genomic_DNA"/>
</dbReference>
<reference evidence="1 2" key="1">
    <citation type="submission" date="2016-08" db="EMBL/GenBank/DDBJ databases">
        <title>Genome sequence of Clavibacter michiganensis spp. strain CASJ009.</title>
        <authorList>
            <person name="Thapa S.P."/>
            <person name="Coaker G."/>
        </authorList>
    </citation>
    <scope>NUCLEOTIDE SEQUENCE [LARGE SCALE GENOMIC DNA]</scope>
    <source>
        <strain evidence="1">CASJ009</strain>
    </source>
</reference>
<sequence>MTHALPGIPPLHWTGSEGVARVDGGTLTLEAAAGVDWTNDAAGGPQQHAATALAFAAPDGDFALSARVRVAGERTTFDAGALALWCDEDHWAKLCDEQSPQGDAMVVSVVTDGWSDDANGPLLRASAIHLRIARVGPAIAFHSSPDGIRWDFVRTFRLPVSPAPLSVGFLAQAPMGDGCVAVFDGIAYEERTLADLRDGS</sequence>
<name>A0A251XPK6_9MICO</name>